<dbReference type="InterPro" id="IPR002110">
    <property type="entry name" value="Ankyrin_rpt"/>
</dbReference>
<keyword evidence="5" id="KW-1185">Reference proteome</keyword>
<dbReference type="Proteomes" id="UP000383932">
    <property type="component" value="Unassembled WGS sequence"/>
</dbReference>
<dbReference type="Gene3D" id="1.25.40.20">
    <property type="entry name" value="Ankyrin repeat-containing domain"/>
    <property type="match status" value="1"/>
</dbReference>
<evidence type="ECO:0000256" key="1">
    <source>
        <dbReference type="ARBA" id="ARBA00022737"/>
    </source>
</evidence>
<dbReference type="PANTHER" id="PTHR24171">
    <property type="entry name" value="ANKYRIN REPEAT DOMAIN-CONTAINING PROTEIN 39-RELATED"/>
    <property type="match status" value="1"/>
</dbReference>
<accession>A0A5N5QX70</accession>
<dbReference type="PANTHER" id="PTHR24171:SF9">
    <property type="entry name" value="ANKYRIN REPEAT DOMAIN-CONTAINING PROTEIN 39"/>
    <property type="match status" value="1"/>
</dbReference>
<feature type="repeat" description="ANK" evidence="3">
    <location>
        <begin position="63"/>
        <end position="89"/>
    </location>
</feature>
<dbReference type="Pfam" id="PF12796">
    <property type="entry name" value="Ank_2"/>
    <property type="match status" value="1"/>
</dbReference>
<dbReference type="PROSITE" id="PS50297">
    <property type="entry name" value="ANK_REP_REGION"/>
    <property type="match status" value="1"/>
</dbReference>
<dbReference type="InterPro" id="IPR036770">
    <property type="entry name" value="Ankyrin_rpt-contain_sf"/>
</dbReference>
<evidence type="ECO:0000313" key="4">
    <source>
        <dbReference type="EMBL" id="KAB5596201.1"/>
    </source>
</evidence>
<comment type="caution">
    <text evidence="4">The sequence shown here is derived from an EMBL/GenBank/DDBJ whole genome shotgun (WGS) entry which is preliminary data.</text>
</comment>
<proteinExistence type="predicted"/>
<keyword evidence="2 3" id="KW-0040">ANK repeat</keyword>
<organism evidence="4 5">
    <name type="scientific">Ceratobasidium theobromae</name>
    <dbReference type="NCBI Taxonomy" id="1582974"/>
    <lineage>
        <taxon>Eukaryota</taxon>
        <taxon>Fungi</taxon>
        <taxon>Dikarya</taxon>
        <taxon>Basidiomycota</taxon>
        <taxon>Agaricomycotina</taxon>
        <taxon>Agaricomycetes</taxon>
        <taxon>Cantharellales</taxon>
        <taxon>Ceratobasidiaceae</taxon>
        <taxon>Ceratobasidium</taxon>
    </lineage>
</organism>
<gene>
    <name evidence="4" type="ORF">CTheo_473</name>
</gene>
<dbReference type="EMBL" id="SSOP01000003">
    <property type="protein sequence ID" value="KAB5596201.1"/>
    <property type="molecule type" value="Genomic_DNA"/>
</dbReference>
<reference evidence="4 5" key="1">
    <citation type="journal article" date="2019" name="Fungal Biol. Biotechnol.">
        <title>Draft genome sequence of fastidious pathogen Ceratobasidium theobromae, which causes vascular-streak dieback in Theobroma cacao.</title>
        <authorList>
            <person name="Ali S.S."/>
            <person name="Asman A."/>
            <person name="Shao J."/>
            <person name="Firmansyah A.P."/>
            <person name="Susilo A.W."/>
            <person name="Rosmana A."/>
            <person name="McMahon P."/>
            <person name="Junaid M."/>
            <person name="Guest D."/>
            <person name="Kheng T.Y."/>
            <person name="Meinhardt L.W."/>
            <person name="Bailey B.A."/>
        </authorList>
    </citation>
    <scope>NUCLEOTIDE SEQUENCE [LARGE SCALE GENOMIC DNA]</scope>
    <source>
        <strain evidence="4 5">CT2</strain>
    </source>
</reference>
<dbReference type="PROSITE" id="PS50088">
    <property type="entry name" value="ANK_REPEAT"/>
    <property type="match status" value="1"/>
</dbReference>
<evidence type="ECO:0000313" key="5">
    <source>
        <dbReference type="Proteomes" id="UP000383932"/>
    </source>
</evidence>
<dbReference type="OrthoDB" id="19174at2759"/>
<dbReference type="AlphaFoldDB" id="A0A5N5QX70"/>
<sequence length="217" mass="23737">MATKNIWIAAGDGDIDHVKCGGGKMLVEQQGVSPNAGDDVIGYTPMQVLVYLLLFCVLTSGRHAAASYGRIDILQYLISKGGDVNITDEEGDTPLYTVESVPVAEFLVEHGAEVDITNSEGVSPAQATEDDWPEVAAYIRSKSSGSVQLSPRQAEQHELTSEEMTEELIARAEEIIARAEREGWDPHEEVTKLVEKTVFGGMVRASEQDQDRYVPER</sequence>
<evidence type="ECO:0000256" key="2">
    <source>
        <dbReference type="ARBA" id="ARBA00023043"/>
    </source>
</evidence>
<evidence type="ECO:0000256" key="3">
    <source>
        <dbReference type="PROSITE-ProRule" id="PRU00023"/>
    </source>
</evidence>
<name>A0A5N5QX70_9AGAM</name>
<dbReference type="SUPFAM" id="SSF48403">
    <property type="entry name" value="Ankyrin repeat"/>
    <property type="match status" value="1"/>
</dbReference>
<keyword evidence="1" id="KW-0677">Repeat</keyword>
<protein>
    <submittedName>
        <fullName evidence="4">Ankyrin repeat-containing protein P1E11</fullName>
    </submittedName>
</protein>